<sequence>MTARRVGLCAVLAVLAGCSVPTGGEPSTIAPTDVPYGLAEPSPAPTSTSPPEATADASRVHWVTAADTLVPRVREVSGRTRRERLGSLLEQLAAGPTRDERDEQLSTALPPEVRLGVTDLDGGTATIDLDELAEAPAGVSGRRAVAQIVLTATSVPGVESVLLELAGEPIEAPLPAGELTDRPLTAQDYAASAVPAPSVPPTAVIVDPPIPAPPS</sequence>
<name>A0A1G7MYK7_9ACTN</name>
<dbReference type="PROSITE" id="PS51257">
    <property type="entry name" value="PROKAR_LIPOPROTEIN"/>
    <property type="match status" value="1"/>
</dbReference>
<feature type="region of interest" description="Disordered" evidence="1">
    <location>
        <begin position="21"/>
        <end position="57"/>
    </location>
</feature>
<dbReference type="SMART" id="SM00909">
    <property type="entry name" value="Germane"/>
    <property type="match status" value="1"/>
</dbReference>
<dbReference type="EMBL" id="FNBT01000005">
    <property type="protein sequence ID" value="SDF66150.1"/>
    <property type="molecule type" value="Genomic_DNA"/>
</dbReference>
<dbReference type="AlphaFoldDB" id="A0A1G7MYK7"/>
<feature type="region of interest" description="Disordered" evidence="1">
    <location>
        <begin position="195"/>
        <end position="215"/>
    </location>
</feature>
<keyword evidence="5" id="KW-1185">Reference proteome</keyword>
<protein>
    <submittedName>
        <fullName evidence="4">Sporulation and spore germination</fullName>
    </submittedName>
</protein>
<feature type="domain" description="GerMN" evidence="3">
    <location>
        <begin position="85"/>
        <end position="174"/>
    </location>
</feature>
<organism evidence="4 5">
    <name type="scientific">Blastococcus aurantiacus</name>
    <dbReference type="NCBI Taxonomy" id="1550231"/>
    <lineage>
        <taxon>Bacteria</taxon>
        <taxon>Bacillati</taxon>
        <taxon>Actinomycetota</taxon>
        <taxon>Actinomycetes</taxon>
        <taxon>Geodermatophilales</taxon>
        <taxon>Geodermatophilaceae</taxon>
        <taxon>Blastococcus</taxon>
    </lineage>
</organism>
<feature type="chain" id="PRO_5038500131" evidence="2">
    <location>
        <begin position="25"/>
        <end position="215"/>
    </location>
</feature>
<accession>A0A1G7MYK7</accession>
<feature type="compositionally biased region" description="Low complexity" evidence="1">
    <location>
        <begin position="39"/>
        <end position="57"/>
    </location>
</feature>
<dbReference type="STRING" id="1550231.SAMN05660662_2966"/>
<dbReference type="Pfam" id="PF10646">
    <property type="entry name" value="Germane"/>
    <property type="match status" value="1"/>
</dbReference>
<dbReference type="Proteomes" id="UP000199406">
    <property type="component" value="Unassembled WGS sequence"/>
</dbReference>
<proteinExistence type="predicted"/>
<evidence type="ECO:0000259" key="3">
    <source>
        <dbReference type="SMART" id="SM00909"/>
    </source>
</evidence>
<feature type="signal peptide" evidence="2">
    <location>
        <begin position="1"/>
        <end position="24"/>
    </location>
</feature>
<reference evidence="5" key="1">
    <citation type="submission" date="2016-10" db="EMBL/GenBank/DDBJ databases">
        <authorList>
            <person name="Varghese N."/>
            <person name="Submissions S."/>
        </authorList>
    </citation>
    <scope>NUCLEOTIDE SEQUENCE [LARGE SCALE GENOMIC DNA]</scope>
    <source>
        <strain evidence="5">DSM 44268</strain>
    </source>
</reference>
<dbReference type="RefSeq" id="WP_176946384.1">
    <property type="nucleotide sequence ID" value="NZ_FNBT01000005.1"/>
</dbReference>
<keyword evidence="2" id="KW-0732">Signal</keyword>
<evidence type="ECO:0000313" key="4">
    <source>
        <dbReference type="EMBL" id="SDF66150.1"/>
    </source>
</evidence>
<dbReference type="InterPro" id="IPR019606">
    <property type="entry name" value="GerMN"/>
</dbReference>
<evidence type="ECO:0000256" key="1">
    <source>
        <dbReference type="SAM" id="MobiDB-lite"/>
    </source>
</evidence>
<evidence type="ECO:0000313" key="5">
    <source>
        <dbReference type="Proteomes" id="UP000199406"/>
    </source>
</evidence>
<gene>
    <name evidence="4" type="ORF">SAMN05660662_2966</name>
</gene>
<feature type="compositionally biased region" description="Low complexity" evidence="1">
    <location>
        <begin position="195"/>
        <end position="207"/>
    </location>
</feature>
<evidence type="ECO:0000256" key="2">
    <source>
        <dbReference type="SAM" id="SignalP"/>
    </source>
</evidence>